<feature type="region of interest" description="Disordered" evidence="1">
    <location>
        <begin position="150"/>
        <end position="375"/>
    </location>
</feature>
<dbReference type="EMBL" id="KV429086">
    <property type="protein sequence ID" value="KZT66631.1"/>
    <property type="molecule type" value="Genomic_DNA"/>
</dbReference>
<reference evidence="2 3" key="1">
    <citation type="journal article" date="2016" name="Mol. Biol. Evol.">
        <title>Comparative Genomics of Early-Diverging Mushroom-Forming Fungi Provides Insights into the Origins of Lignocellulose Decay Capabilities.</title>
        <authorList>
            <person name="Nagy L.G."/>
            <person name="Riley R."/>
            <person name="Tritt A."/>
            <person name="Adam C."/>
            <person name="Daum C."/>
            <person name="Floudas D."/>
            <person name="Sun H."/>
            <person name="Yadav J.S."/>
            <person name="Pangilinan J."/>
            <person name="Larsson K.H."/>
            <person name="Matsuura K."/>
            <person name="Barry K."/>
            <person name="Labutti K."/>
            <person name="Kuo R."/>
            <person name="Ohm R.A."/>
            <person name="Bhattacharya S.S."/>
            <person name="Shirouzu T."/>
            <person name="Yoshinaga Y."/>
            <person name="Martin F.M."/>
            <person name="Grigoriev I.V."/>
            <person name="Hibbett D.S."/>
        </authorList>
    </citation>
    <scope>NUCLEOTIDE SEQUENCE [LARGE SCALE GENOMIC DNA]</scope>
    <source>
        <strain evidence="2 3">L-15889</strain>
    </source>
</reference>
<sequence length="476" mass="51585">MPRGLSVHVFKNPGPAPAPLLPSYYPASKAQPNQDRPVSNDVSRPKFERKPSSSPNDPLRISQPAVYVDPKRAKSLRGHDIYPYSTDTYIYDRPFAAATGALATSPSSSSSESDIFSESAVSASIEISSTRASSSTETLEMTALAIEYPSSTRPSYPRAGSSSDWSRIAPDGARILPPGLPPISRSGSMRANGTLSGPVWPPLVDAESDTEDGTFVNDSDDVGMQTQGWPGMPAPRDDGVRDPRYVGPRFGPTPARRYPDERSSTQQFPLQRMDSDAPRGPLSVVRASDNRNPPGFSSNTGSTNNVPVDDERRKLLSRANTVPAASGTQASRVGDRLPGTSPPSASQPNRTNDHQRQDAPAPSMTRATSTSGGTLAVATRRAVRWTEDLMCPCPIPRSERRKGWFNRRGDQLWTNDGRFKPPEPGKEYPPDLVGYPEPNTGWMNEEGVRIDMEHCLVPKPPLRSALKRPKTGAGAQ</sequence>
<feature type="compositionally biased region" description="Polar residues" evidence="1">
    <location>
        <begin position="30"/>
        <end position="42"/>
    </location>
</feature>
<name>A0A165N7W2_9APHY</name>
<protein>
    <submittedName>
        <fullName evidence="2">Uncharacterized protein</fullName>
    </submittedName>
</protein>
<feature type="region of interest" description="Disordered" evidence="1">
    <location>
        <begin position="415"/>
        <end position="440"/>
    </location>
</feature>
<proteinExistence type="predicted"/>
<feature type="compositionally biased region" description="Basic and acidic residues" evidence="1">
    <location>
        <begin position="235"/>
        <end position="244"/>
    </location>
</feature>
<feature type="compositionally biased region" description="Polar residues" evidence="1">
    <location>
        <begin position="150"/>
        <end position="165"/>
    </location>
</feature>
<evidence type="ECO:0000313" key="3">
    <source>
        <dbReference type="Proteomes" id="UP000076727"/>
    </source>
</evidence>
<feature type="region of interest" description="Disordered" evidence="1">
    <location>
        <begin position="1"/>
        <end position="66"/>
    </location>
</feature>
<keyword evidence="3" id="KW-1185">Reference proteome</keyword>
<dbReference type="AlphaFoldDB" id="A0A165N7W2"/>
<feature type="compositionally biased region" description="Basic and acidic residues" evidence="1">
    <location>
        <begin position="417"/>
        <end position="429"/>
    </location>
</feature>
<feature type="compositionally biased region" description="Polar residues" evidence="1">
    <location>
        <begin position="295"/>
        <end position="306"/>
    </location>
</feature>
<evidence type="ECO:0000256" key="1">
    <source>
        <dbReference type="SAM" id="MobiDB-lite"/>
    </source>
</evidence>
<organism evidence="2 3">
    <name type="scientific">Daedalea quercina L-15889</name>
    <dbReference type="NCBI Taxonomy" id="1314783"/>
    <lineage>
        <taxon>Eukaryota</taxon>
        <taxon>Fungi</taxon>
        <taxon>Dikarya</taxon>
        <taxon>Basidiomycota</taxon>
        <taxon>Agaricomycotina</taxon>
        <taxon>Agaricomycetes</taxon>
        <taxon>Polyporales</taxon>
        <taxon>Fomitopsis</taxon>
    </lineage>
</organism>
<dbReference type="OrthoDB" id="3255922at2759"/>
<evidence type="ECO:0000313" key="2">
    <source>
        <dbReference type="EMBL" id="KZT66631.1"/>
    </source>
</evidence>
<dbReference type="Proteomes" id="UP000076727">
    <property type="component" value="Unassembled WGS sequence"/>
</dbReference>
<feature type="compositionally biased region" description="Polar residues" evidence="1">
    <location>
        <begin position="185"/>
        <end position="195"/>
    </location>
</feature>
<gene>
    <name evidence="2" type="ORF">DAEQUDRAFT_730048</name>
</gene>
<accession>A0A165N7W2</accession>
<dbReference type="STRING" id="1314783.A0A165N7W2"/>